<organism evidence="1 2">
    <name type="scientific">Romanomermis culicivorax</name>
    <name type="common">Nematode worm</name>
    <dbReference type="NCBI Taxonomy" id="13658"/>
    <lineage>
        <taxon>Eukaryota</taxon>
        <taxon>Metazoa</taxon>
        <taxon>Ecdysozoa</taxon>
        <taxon>Nematoda</taxon>
        <taxon>Enoplea</taxon>
        <taxon>Dorylaimia</taxon>
        <taxon>Mermithida</taxon>
        <taxon>Mermithoidea</taxon>
        <taxon>Mermithidae</taxon>
        <taxon>Romanomermis</taxon>
    </lineage>
</organism>
<name>A0A915ISA4_ROMCU</name>
<protein>
    <submittedName>
        <fullName evidence="2">Uncharacterized protein</fullName>
    </submittedName>
</protein>
<keyword evidence="1" id="KW-1185">Reference proteome</keyword>
<dbReference type="Proteomes" id="UP000887565">
    <property type="component" value="Unplaced"/>
</dbReference>
<reference evidence="2" key="1">
    <citation type="submission" date="2022-11" db="UniProtKB">
        <authorList>
            <consortium name="WormBaseParasite"/>
        </authorList>
    </citation>
    <scope>IDENTIFICATION</scope>
</reference>
<accession>A0A915ISA4</accession>
<dbReference type="WBParaSite" id="nRc.2.0.1.t16907-RA">
    <property type="protein sequence ID" value="nRc.2.0.1.t16907-RA"/>
    <property type="gene ID" value="nRc.2.0.1.g16907"/>
</dbReference>
<sequence length="127" mass="14381">MRGLQHAYAMEQSPVLQFPSSAEPELLVAPAEEIDPVAPGSDPINPKLQYLYDKIMEQESRIFKAVWIELCHAAERHLAMIWQLLKLDLTLGARAPLQPVLITLVLIGYLVVQRYLSEPEVQSMVFL</sequence>
<dbReference type="Gene3D" id="1.20.5.1890">
    <property type="match status" value="1"/>
</dbReference>
<proteinExistence type="predicted"/>
<evidence type="ECO:0000313" key="2">
    <source>
        <dbReference type="WBParaSite" id="nRc.2.0.1.t16907-RA"/>
    </source>
</evidence>
<evidence type="ECO:0000313" key="1">
    <source>
        <dbReference type="Proteomes" id="UP000887565"/>
    </source>
</evidence>
<dbReference type="AlphaFoldDB" id="A0A915ISA4"/>